<evidence type="ECO:0000256" key="4">
    <source>
        <dbReference type="ARBA" id="ARBA00022801"/>
    </source>
</evidence>
<gene>
    <name evidence="8" type="ORF">HMPREF1541_10793</name>
</gene>
<dbReference type="InterPro" id="IPR017853">
    <property type="entry name" value="GH"/>
</dbReference>
<evidence type="ECO:0000256" key="1">
    <source>
        <dbReference type="ARBA" id="ARBA00001913"/>
    </source>
</evidence>
<keyword evidence="9" id="KW-1185">Reference proteome</keyword>
<evidence type="ECO:0000313" key="8">
    <source>
        <dbReference type="EMBL" id="ETN44242.1"/>
    </source>
</evidence>
<dbReference type="CDD" id="cd11318">
    <property type="entry name" value="AmyAc_bac_fung_AmyA"/>
    <property type="match status" value="1"/>
</dbReference>
<dbReference type="GeneID" id="19978132"/>
<dbReference type="Gene3D" id="2.60.40.1180">
    <property type="entry name" value="Golgi alpha-mannosidase II"/>
    <property type="match status" value="1"/>
</dbReference>
<evidence type="ECO:0000313" key="9">
    <source>
        <dbReference type="Proteomes" id="UP000030752"/>
    </source>
</evidence>
<dbReference type="NCBIfam" id="NF006968">
    <property type="entry name" value="PRK09441.1-1"/>
    <property type="match status" value="1"/>
</dbReference>
<dbReference type="AlphaFoldDB" id="W2S6C1"/>
<dbReference type="NCBIfam" id="NF006969">
    <property type="entry name" value="PRK09441.1-2"/>
    <property type="match status" value="1"/>
</dbReference>
<comment type="cofactor">
    <cofactor evidence="1">
        <name>Ca(2+)</name>
        <dbReference type="ChEBI" id="CHEBI:29108"/>
    </cofactor>
</comment>
<dbReference type="SUPFAM" id="SSF51011">
    <property type="entry name" value="Glycosyl hydrolase domain"/>
    <property type="match status" value="1"/>
</dbReference>
<dbReference type="EMBL" id="KI635846">
    <property type="protein sequence ID" value="ETN44242.1"/>
    <property type="molecule type" value="Genomic_DNA"/>
</dbReference>
<dbReference type="Gene3D" id="2.40.30.140">
    <property type="match status" value="1"/>
</dbReference>
<dbReference type="InParanoid" id="W2S6C1"/>
<reference evidence="8 9" key="1">
    <citation type="submission" date="2013-03" db="EMBL/GenBank/DDBJ databases">
        <title>The Genome Sequence of Phialophora europaea CBS 101466.</title>
        <authorList>
            <consortium name="The Broad Institute Genomics Platform"/>
            <person name="Cuomo C."/>
            <person name="de Hoog S."/>
            <person name="Gorbushina A."/>
            <person name="Walker B."/>
            <person name="Young S.K."/>
            <person name="Zeng Q."/>
            <person name="Gargeya S."/>
            <person name="Fitzgerald M."/>
            <person name="Haas B."/>
            <person name="Abouelleil A."/>
            <person name="Allen A.W."/>
            <person name="Alvarado L."/>
            <person name="Arachchi H.M."/>
            <person name="Berlin A.M."/>
            <person name="Chapman S.B."/>
            <person name="Gainer-Dewar J."/>
            <person name="Goldberg J."/>
            <person name="Griggs A."/>
            <person name="Gujja S."/>
            <person name="Hansen M."/>
            <person name="Howarth C."/>
            <person name="Imamovic A."/>
            <person name="Ireland A."/>
            <person name="Larimer J."/>
            <person name="McCowan C."/>
            <person name="Murphy C."/>
            <person name="Pearson M."/>
            <person name="Poon T.W."/>
            <person name="Priest M."/>
            <person name="Roberts A."/>
            <person name="Saif S."/>
            <person name="Shea T."/>
            <person name="Sisk P."/>
            <person name="Sykes S."/>
            <person name="Wortman J."/>
            <person name="Nusbaum C."/>
            <person name="Birren B."/>
        </authorList>
    </citation>
    <scope>NUCLEOTIDE SEQUENCE [LARGE SCALE GENOMIC DNA]</scope>
    <source>
        <strain evidence="8 9">CBS 101466</strain>
    </source>
</reference>
<dbReference type="GO" id="GO:0004553">
    <property type="term" value="F:hydrolase activity, hydrolyzing O-glycosyl compounds"/>
    <property type="evidence" value="ECO:0007669"/>
    <property type="project" value="InterPro"/>
</dbReference>
<dbReference type="VEuPathDB" id="FungiDB:HMPREF1541_10793"/>
<dbReference type="RefSeq" id="XP_008713684.1">
    <property type="nucleotide sequence ID" value="XM_008715462.1"/>
</dbReference>
<dbReference type="eggNOG" id="KOG0471">
    <property type="taxonomic scope" value="Eukaryota"/>
</dbReference>
<dbReference type="GO" id="GO:0005509">
    <property type="term" value="F:calcium ion binding"/>
    <property type="evidence" value="ECO:0007669"/>
    <property type="project" value="InterPro"/>
</dbReference>
<comment type="similarity">
    <text evidence="2">Belongs to the glycosyl hydrolase 13 family.</text>
</comment>
<dbReference type="HOGENOM" id="CLU_024572_2_0_1"/>
<dbReference type="Proteomes" id="UP000030752">
    <property type="component" value="Unassembled WGS sequence"/>
</dbReference>
<protein>
    <recommendedName>
        <fullName evidence="7">Glycosyl hydrolase family 13 catalytic domain-containing protein</fullName>
    </recommendedName>
</protein>
<evidence type="ECO:0000256" key="2">
    <source>
        <dbReference type="ARBA" id="ARBA00008061"/>
    </source>
</evidence>
<dbReference type="OrthoDB" id="550577at2759"/>
<evidence type="ECO:0000259" key="7">
    <source>
        <dbReference type="SMART" id="SM00642"/>
    </source>
</evidence>
<dbReference type="InterPro" id="IPR013776">
    <property type="entry name" value="A-amylase_thermo"/>
</dbReference>
<keyword evidence="3" id="KW-0479">Metal-binding</keyword>
<sequence length="577" mass="65164">MNGNSRSSMNMGRKDSVRRSISGLGRALSLTRGAQQNGEAQAAADNKTIFQGFEWYTESAASHSHWKRLTTMLPYLKSIGIHMIWLPPGCKAAHADSTGYDIYDLYDLGEFNQKNGRRTKWGTKEELLDLVAVAKKYDVGIMWDAVLNHKAAADATEDAMAVKCDPEDRRKEIATPKSISAWTSFDFPGRGSKYSAKRWTATDFTGIDYDAITQKPGIYKFLSPSKPPKQNGWATDVDSERGNYDYLMFADIDHRVTSVRADLFNWADWITNTLGLAGMRLDAMKHYSTAFQVDLVRHLQEQHGRDFFVVGEYWTWNALTLSNIIGKFKGRISLYDVQLVYNFSDFSKEHPKPETPVGGDLRRIFEGALLQMHPQRSVTFVANHDTQEGQSLEAPVAPWFVPHAYALILLRQEGQPCVFYGDLFGNNGPKARTLAAGGRLPRLVAARQKYAYGRQKDYFDQADCVGWTRSGSPNKSEGAGLAVLVNSSWEVRNKKMFVGNSHRGEVWTDLMGWAWGEVVIDEWGQATFPVAARGVSVWANKGAKARDKIDRLVWDWQGWDDKEVEEREKGQEKKKQR</sequence>
<name>W2S6C1_CYPE1</name>
<dbReference type="PIRSF" id="PIRSF001021">
    <property type="entry name" value="Alph-amls_thrmst"/>
    <property type="match status" value="1"/>
</dbReference>
<dbReference type="SMART" id="SM00642">
    <property type="entry name" value="Aamy"/>
    <property type="match status" value="1"/>
</dbReference>
<keyword evidence="5" id="KW-0119">Carbohydrate metabolism</keyword>
<dbReference type="InterPro" id="IPR013780">
    <property type="entry name" value="Glyco_hydro_b"/>
</dbReference>
<dbReference type="GO" id="GO:0005975">
    <property type="term" value="P:carbohydrate metabolic process"/>
    <property type="evidence" value="ECO:0007669"/>
    <property type="project" value="InterPro"/>
</dbReference>
<evidence type="ECO:0000256" key="6">
    <source>
        <dbReference type="ARBA" id="ARBA00023295"/>
    </source>
</evidence>
<dbReference type="PANTHER" id="PTHR43447">
    <property type="entry name" value="ALPHA-AMYLASE"/>
    <property type="match status" value="1"/>
</dbReference>
<dbReference type="STRING" id="1220924.W2S6C1"/>
<accession>W2S6C1</accession>
<evidence type="ECO:0000256" key="3">
    <source>
        <dbReference type="ARBA" id="ARBA00022723"/>
    </source>
</evidence>
<dbReference type="SUPFAM" id="SSF51445">
    <property type="entry name" value="(Trans)glycosidases"/>
    <property type="match status" value="1"/>
</dbReference>
<proteinExistence type="inferred from homology"/>
<dbReference type="Pfam" id="PF00128">
    <property type="entry name" value="Alpha-amylase"/>
    <property type="match status" value="1"/>
</dbReference>
<evidence type="ECO:0000256" key="5">
    <source>
        <dbReference type="ARBA" id="ARBA00023277"/>
    </source>
</evidence>
<organism evidence="8 9">
    <name type="scientific">Cyphellophora europaea (strain CBS 101466)</name>
    <name type="common">Phialophora europaea</name>
    <dbReference type="NCBI Taxonomy" id="1220924"/>
    <lineage>
        <taxon>Eukaryota</taxon>
        <taxon>Fungi</taxon>
        <taxon>Dikarya</taxon>
        <taxon>Ascomycota</taxon>
        <taxon>Pezizomycotina</taxon>
        <taxon>Eurotiomycetes</taxon>
        <taxon>Chaetothyriomycetidae</taxon>
        <taxon>Chaetothyriales</taxon>
        <taxon>Cyphellophoraceae</taxon>
        <taxon>Cyphellophora</taxon>
    </lineage>
</organism>
<dbReference type="Gene3D" id="3.20.20.80">
    <property type="entry name" value="Glycosidases"/>
    <property type="match status" value="1"/>
</dbReference>
<dbReference type="InterPro" id="IPR006047">
    <property type="entry name" value="GH13_cat_dom"/>
</dbReference>
<keyword evidence="6" id="KW-0326">Glycosidase</keyword>
<feature type="domain" description="Glycosyl hydrolase family 13 catalytic" evidence="7">
    <location>
        <begin position="47"/>
        <end position="447"/>
    </location>
</feature>
<keyword evidence="4" id="KW-0378">Hydrolase</keyword>